<dbReference type="EMBL" id="SEYY01019813">
    <property type="protein sequence ID" value="KAB7497869.1"/>
    <property type="molecule type" value="Genomic_DNA"/>
</dbReference>
<evidence type="ECO:0000256" key="1">
    <source>
        <dbReference type="ARBA" id="ARBA00004477"/>
    </source>
</evidence>
<accession>A0A5N5SW07</accession>
<comment type="similarity">
    <text evidence="4 12">Belongs to the phosphatidyl serine synthase family.</text>
</comment>
<keyword evidence="12" id="KW-0444">Lipid biosynthesis</keyword>
<dbReference type="GO" id="GO:0006659">
    <property type="term" value="P:phosphatidylserine biosynthetic process"/>
    <property type="evidence" value="ECO:0007669"/>
    <property type="project" value="UniProtKB-UniRule"/>
</dbReference>
<evidence type="ECO:0000256" key="3">
    <source>
        <dbReference type="ARBA" id="ARBA00005189"/>
    </source>
</evidence>
<keyword evidence="5 12" id="KW-0808">Transferase</keyword>
<dbReference type="InterPro" id="IPR004277">
    <property type="entry name" value="PSS"/>
</dbReference>
<comment type="caution">
    <text evidence="14">The sequence shown here is derived from an EMBL/GenBank/DDBJ whole genome shotgun (WGS) entry which is preliminary data.</text>
</comment>
<evidence type="ECO:0000313" key="15">
    <source>
        <dbReference type="Proteomes" id="UP000326759"/>
    </source>
</evidence>
<dbReference type="Proteomes" id="UP000326759">
    <property type="component" value="Unassembled WGS sequence"/>
</dbReference>
<comment type="pathway">
    <text evidence="3">Lipid metabolism.</text>
</comment>
<keyword evidence="15" id="KW-1185">Reference proteome</keyword>
<feature type="transmembrane region" description="Helical" evidence="12">
    <location>
        <begin position="214"/>
        <end position="235"/>
    </location>
</feature>
<dbReference type="UniPathway" id="UPA00948"/>
<keyword evidence="11 12" id="KW-1208">Phospholipid metabolism</keyword>
<comment type="subcellular location">
    <subcellularLocation>
        <location evidence="1 12">Endoplasmic reticulum membrane</location>
        <topology evidence="1 12">Multi-pass membrane protein</topology>
    </subcellularLocation>
</comment>
<feature type="transmembrane region" description="Helical" evidence="12">
    <location>
        <begin position="381"/>
        <end position="399"/>
    </location>
</feature>
<dbReference type="EC" id="2.7.8.29" evidence="12"/>
<dbReference type="GO" id="GO:0005789">
    <property type="term" value="C:endoplasmic reticulum membrane"/>
    <property type="evidence" value="ECO:0007669"/>
    <property type="project" value="UniProtKB-SubCell"/>
</dbReference>
<organism evidence="14 15">
    <name type="scientific">Armadillidium nasatum</name>
    <dbReference type="NCBI Taxonomy" id="96803"/>
    <lineage>
        <taxon>Eukaryota</taxon>
        <taxon>Metazoa</taxon>
        <taxon>Ecdysozoa</taxon>
        <taxon>Arthropoda</taxon>
        <taxon>Crustacea</taxon>
        <taxon>Multicrustacea</taxon>
        <taxon>Malacostraca</taxon>
        <taxon>Eumalacostraca</taxon>
        <taxon>Peracarida</taxon>
        <taxon>Isopoda</taxon>
        <taxon>Oniscidea</taxon>
        <taxon>Crinocheta</taxon>
        <taxon>Armadillidiidae</taxon>
        <taxon>Armadillidium</taxon>
    </lineage>
</organism>
<dbReference type="Pfam" id="PF03034">
    <property type="entry name" value="PSS"/>
    <property type="match status" value="1"/>
</dbReference>
<proteinExistence type="inferred from homology"/>
<keyword evidence="12" id="KW-0594">Phospholipid biosynthesis</keyword>
<feature type="region of interest" description="Disordered" evidence="13">
    <location>
        <begin position="1"/>
        <end position="22"/>
    </location>
</feature>
<evidence type="ECO:0000256" key="7">
    <source>
        <dbReference type="ARBA" id="ARBA00022824"/>
    </source>
</evidence>
<evidence type="ECO:0000256" key="10">
    <source>
        <dbReference type="ARBA" id="ARBA00023136"/>
    </source>
</evidence>
<evidence type="ECO:0000256" key="6">
    <source>
        <dbReference type="ARBA" id="ARBA00022692"/>
    </source>
</evidence>
<feature type="compositionally biased region" description="Acidic residues" evidence="13">
    <location>
        <begin position="482"/>
        <end position="491"/>
    </location>
</feature>
<evidence type="ECO:0000256" key="9">
    <source>
        <dbReference type="ARBA" id="ARBA00023098"/>
    </source>
</evidence>
<protein>
    <recommendedName>
        <fullName evidence="12">Phosphatidylserine synthase</fullName>
        <ecNumber evidence="12">2.7.8.29</ecNumber>
    </recommendedName>
    <alternativeName>
        <fullName evidence="12">Serine-exchange enzyme</fullName>
    </alternativeName>
</protein>
<feature type="transmembrane region" description="Helical" evidence="12">
    <location>
        <begin position="241"/>
        <end position="261"/>
    </location>
</feature>
<dbReference type="GO" id="GO:0106245">
    <property type="term" value="F:L-serine-phosphatidylethanolamine phosphatidyltransferase activity"/>
    <property type="evidence" value="ECO:0007669"/>
    <property type="project" value="UniProtKB-UniRule"/>
</dbReference>
<dbReference type="PANTHER" id="PTHR15362:SF15">
    <property type="entry name" value="PHOSPHATIDYLSERINE SYNTHASE 1"/>
    <property type="match status" value="1"/>
</dbReference>
<evidence type="ECO:0000256" key="12">
    <source>
        <dbReference type="RuleBase" id="RU368094"/>
    </source>
</evidence>
<comment type="function">
    <text evidence="12">Catalyzes a base-exchange reaction in which the polar head group of phosphatidylethanolamine (PE) is replaced by L-serine.</text>
</comment>
<feature type="transmembrane region" description="Helical" evidence="12">
    <location>
        <begin position="41"/>
        <end position="63"/>
    </location>
</feature>
<keyword evidence="9 12" id="KW-0443">Lipid metabolism</keyword>
<evidence type="ECO:0000313" key="14">
    <source>
        <dbReference type="EMBL" id="KAB7497869.1"/>
    </source>
</evidence>
<evidence type="ECO:0000256" key="13">
    <source>
        <dbReference type="SAM" id="MobiDB-lite"/>
    </source>
</evidence>
<evidence type="ECO:0000256" key="8">
    <source>
        <dbReference type="ARBA" id="ARBA00022989"/>
    </source>
</evidence>
<gene>
    <name evidence="14" type="primary">ptdss1</name>
    <name evidence="14" type="ORF">Anas_09948</name>
</gene>
<name>A0A5N5SW07_9CRUS</name>
<keyword evidence="6 12" id="KW-0812">Transmembrane</keyword>
<comment type="catalytic activity">
    <reaction evidence="12">
        <text>a 1,2-diacyl-sn-glycero-3-phosphoethanolamine + L-serine = a 1,2-diacyl-sn-glycero-3-phospho-L-serine + ethanolamine</text>
        <dbReference type="Rhea" id="RHEA:27606"/>
        <dbReference type="ChEBI" id="CHEBI:33384"/>
        <dbReference type="ChEBI" id="CHEBI:57262"/>
        <dbReference type="ChEBI" id="CHEBI:57603"/>
        <dbReference type="ChEBI" id="CHEBI:64612"/>
        <dbReference type="EC" id="2.7.8.29"/>
    </reaction>
</comment>
<evidence type="ECO:0000256" key="5">
    <source>
        <dbReference type="ARBA" id="ARBA00022679"/>
    </source>
</evidence>
<dbReference type="OrthoDB" id="10265393at2759"/>
<dbReference type="PANTHER" id="PTHR15362">
    <property type="entry name" value="PHOSPHATIDYLINOSITOL SYNTHASE"/>
    <property type="match status" value="1"/>
</dbReference>
<sequence length="517" mass="61048">MKQTWWSKMSSRRRTYSSGSDASDHFISINERPVDDISLEFFYRSHTITLLIVAIIGLIYVAFTRDDKISYGSNIQMGLLVGVFFFLVISVLAFPNGPFTRPHPAIWRCVFGLSVLYMLALTFVIFQDYRTVRGIFEWFFPDLKNFTIDMDKTAIHVVDIFIWLGFMAYSNVKGEWGEKCDDITFQRLWQSIDFFCFAHFAGWMMKTLLVRHYGILWTISVMWEITEIAFSHMLPNFMECWWDAIILDVLLCNGLGIWCGMQICHWMEMRFYNWESIKDIQTTSGKLKRAVLQFTPESWTAMRWLDPTCTYMRFLAVSQLVIFWQISELNTFFIKHIFEMPPNHPFNFIRVILLGAMSAPSIRQYYSYVTDPRCNRVGTQCWVYGMCMCIESLICIKFGGDVFQNAQVWYMIYWVLLQSLGSVLCVFFCVMWHRFLRRRRILKDDSFDDCDSESKSSLSSYTKGFGNDSPKKTVTVSTPESDREEDSDDSDILQNRVRKHHQFERVYRKRKNTPYRP</sequence>
<evidence type="ECO:0000256" key="2">
    <source>
        <dbReference type="ARBA" id="ARBA00004916"/>
    </source>
</evidence>
<feature type="region of interest" description="Disordered" evidence="13">
    <location>
        <begin position="447"/>
        <end position="492"/>
    </location>
</feature>
<feature type="transmembrane region" description="Helical" evidence="12">
    <location>
        <begin position="105"/>
        <end position="126"/>
    </location>
</feature>
<dbReference type="AlphaFoldDB" id="A0A5N5SW07"/>
<keyword evidence="7 12" id="KW-0256">Endoplasmic reticulum</keyword>
<evidence type="ECO:0000256" key="11">
    <source>
        <dbReference type="ARBA" id="ARBA00023264"/>
    </source>
</evidence>
<feature type="transmembrane region" description="Helical" evidence="12">
    <location>
        <begin position="75"/>
        <end position="93"/>
    </location>
</feature>
<feature type="transmembrane region" description="Helical" evidence="12">
    <location>
        <begin position="411"/>
        <end position="433"/>
    </location>
</feature>
<reference evidence="14 15" key="1">
    <citation type="journal article" date="2019" name="PLoS Biol.">
        <title>Sex chromosomes control vertical transmission of feminizing Wolbachia symbionts in an isopod.</title>
        <authorList>
            <person name="Becking T."/>
            <person name="Chebbi M.A."/>
            <person name="Giraud I."/>
            <person name="Moumen B."/>
            <person name="Laverre T."/>
            <person name="Caubet Y."/>
            <person name="Peccoud J."/>
            <person name="Gilbert C."/>
            <person name="Cordaux R."/>
        </authorList>
    </citation>
    <scope>NUCLEOTIDE SEQUENCE [LARGE SCALE GENOMIC DNA]</scope>
    <source>
        <strain evidence="14">ANa2</strain>
        <tissue evidence="14">Whole body excluding digestive tract and cuticle</tissue>
    </source>
</reference>
<comment type="pathway">
    <text evidence="2 12">Phospholipid metabolism; phosphatidylserine biosynthesis.</text>
</comment>
<keyword evidence="10 12" id="KW-0472">Membrane</keyword>
<evidence type="ECO:0000256" key="4">
    <source>
        <dbReference type="ARBA" id="ARBA00008671"/>
    </source>
</evidence>
<keyword evidence="8 12" id="KW-1133">Transmembrane helix</keyword>